<dbReference type="GO" id="GO:0035091">
    <property type="term" value="F:phosphatidylinositol binding"/>
    <property type="evidence" value="ECO:0007669"/>
    <property type="project" value="TreeGrafter"/>
</dbReference>
<feature type="compositionally biased region" description="Basic and acidic residues" evidence="1">
    <location>
        <begin position="587"/>
        <end position="598"/>
    </location>
</feature>
<keyword evidence="2" id="KW-0812">Transmembrane</keyword>
<reference evidence="4" key="2">
    <citation type="submission" date="2022-10" db="EMBL/GenBank/DDBJ databases">
        <authorList>
            <consortium name="ENA_rothamsted_submissions"/>
            <consortium name="culmorum"/>
            <person name="King R."/>
        </authorList>
    </citation>
    <scope>NUCLEOTIDE SEQUENCE</scope>
</reference>
<feature type="compositionally biased region" description="Polar residues" evidence="1">
    <location>
        <begin position="523"/>
        <end position="538"/>
    </location>
</feature>
<dbReference type="AlphaFoldDB" id="A0A9P0GMF8"/>
<evidence type="ECO:0000313" key="4">
    <source>
        <dbReference type="EMBL" id="CAH1155933.1"/>
    </source>
</evidence>
<feature type="transmembrane region" description="Helical" evidence="2">
    <location>
        <begin position="7"/>
        <end position="27"/>
    </location>
</feature>
<evidence type="ECO:0000256" key="2">
    <source>
        <dbReference type="SAM" id="Phobius"/>
    </source>
</evidence>
<protein>
    <recommendedName>
        <fullName evidence="3">PXA domain-containing protein</fullName>
    </recommendedName>
</protein>
<evidence type="ECO:0000313" key="5">
    <source>
        <dbReference type="Proteomes" id="UP001153737"/>
    </source>
</evidence>
<feature type="compositionally biased region" description="Low complexity" evidence="1">
    <location>
        <begin position="599"/>
        <end position="614"/>
    </location>
</feature>
<dbReference type="PANTHER" id="PTHR22775">
    <property type="entry name" value="SORTING NEXIN"/>
    <property type="match status" value="1"/>
</dbReference>
<dbReference type="InterPro" id="IPR003114">
    <property type="entry name" value="Phox_assoc"/>
</dbReference>
<dbReference type="EMBL" id="OU896708">
    <property type="protein sequence ID" value="CAH1155933.1"/>
    <property type="molecule type" value="Genomic_DNA"/>
</dbReference>
<feature type="transmembrane region" description="Helical" evidence="2">
    <location>
        <begin position="33"/>
        <end position="60"/>
    </location>
</feature>
<accession>A0A9P0GMF8</accession>
<keyword evidence="2" id="KW-0472">Membrane</keyword>
<evidence type="ECO:0000259" key="3">
    <source>
        <dbReference type="Pfam" id="PF02194"/>
    </source>
</evidence>
<dbReference type="OrthoDB" id="5582218at2759"/>
<gene>
    <name evidence="4" type="ORF">PHAECO_LOCUS6863</name>
</gene>
<dbReference type="Proteomes" id="UP001153737">
    <property type="component" value="Chromosome 2"/>
</dbReference>
<organism evidence="4 5">
    <name type="scientific">Phaedon cochleariae</name>
    <name type="common">Mustard beetle</name>
    <dbReference type="NCBI Taxonomy" id="80249"/>
    <lineage>
        <taxon>Eukaryota</taxon>
        <taxon>Metazoa</taxon>
        <taxon>Ecdysozoa</taxon>
        <taxon>Arthropoda</taxon>
        <taxon>Hexapoda</taxon>
        <taxon>Insecta</taxon>
        <taxon>Pterygota</taxon>
        <taxon>Neoptera</taxon>
        <taxon>Endopterygota</taxon>
        <taxon>Coleoptera</taxon>
        <taxon>Polyphaga</taxon>
        <taxon>Cucujiformia</taxon>
        <taxon>Chrysomeloidea</taxon>
        <taxon>Chrysomelidae</taxon>
        <taxon>Chrysomelinae</taxon>
        <taxon>Chrysomelini</taxon>
        <taxon>Phaedon</taxon>
    </lineage>
</organism>
<feature type="region of interest" description="Disordered" evidence="1">
    <location>
        <begin position="585"/>
        <end position="623"/>
    </location>
</feature>
<reference evidence="4" key="1">
    <citation type="submission" date="2022-01" db="EMBL/GenBank/DDBJ databases">
        <authorList>
            <person name="King R."/>
        </authorList>
    </citation>
    <scope>NUCLEOTIDE SEQUENCE</scope>
</reference>
<feature type="domain" description="PXA" evidence="3">
    <location>
        <begin position="102"/>
        <end position="248"/>
    </location>
</feature>
<keyword evidence="5" id="KW-1185">Reference proteome</keyword>
<proteinExistence type="predicted"/>
<feature type="region of interest" description="Disordered" evidence="1">
    <location>
        <begin position="523"/>
        <end position="562"/>
    </location>
</feature>
<evidence type="ECO:0000256" key="1">
    <source>
        <dbReference type="SAM" id="MobiDB-lite"/>
    </source>
</evidence>
<dbReference type="Pfam" id="PF02194">
    <property type="entry name" value="PXA"/>
    <property type="match status" value="1"/>
</dbReference>
<feature type="compositionally biased region" description="Basic and acidic residues" evidence="1">
    <location>
        <begin position="549"/>
        <end position="559"/>
    </location>
</feature>
<sequence length="954" mass="107261">MSLVANILLDWKLFLLGIGLLASVSIINTTIPILPVGCLMFMLCSVSLWFTTICVTFVLLHKLLQKNEPIQFGKVTKPSLIQQRGDLKPNQEKVKLLSQDIEEYFISKWYINISEDDDFPQESRLFLEEVISRFSEVQLGVNNKVLLHGMLNIYLKHLKEFRRTLIRKEKYEGSIEDLYRYSHFCTTNLKSQDYFIHQLTTNLLRHFINSDLWNSLPCQVLVSVLARKLTAYLLNLISNPEILNYLLLDCLASKAVKEEYNLSQYSRVCILEYYDVIDAKGTVTHFSEENLQEKAAMSIDEPDSMTVEKTSDSIVDNNPIQQNSDTKFVKIIPSLGKETKKKEDSKNFEIAKEMKGEISFDKSTSNSTSTDPVKIYEAKFSRTTKTYSDSKELALGVSLGQDPLDAMPVTMENVKAIGKSIFWDSGKIEQFVEEGPTQLLNEVKHTTQSTMEGLKSSIKPISDATVNTLHNIKDLQETTVNNALHKIGDFQDEAAGMVEGILDFGRAGLRKGLRLTGLQDNIETAKASQPNKSAQPDRSAQKSRAGRPTRAESPERGGEEADSVWMNPLQMDSPNFDGQILLVSSLERPRKPEDRKDIQIPSISTEQPPSSTESPDPEYEDTADLASSIAKLRSLLQQRSSESSLSTPALSPIFLQARYNGTKKFWVADRISFFATRPPDDFMQKSSEAEVENISDLDEVDGVMPSFYKFCAKTATGVLDKTIHTIKTALPSNIQGVEQSDNAWIFIQTDQNEADILTRMKKLLTERKEYCTLDMEIDTAYEAIDSSDTFPHHVFPPNVEYEDELDEFEAKLPVTKALLDIVCELLAEADSPFVREPLVKAILLTFGNTMEHFILSQVDAAMDKLCVDLIVIPKVTNQNTLSLEKNSFVEAIFSGLPDAVKLTFGKSTLTKAFQLLVSSLQSQKINQDVVLQIFELFCMKLIEESSQLSPPASA</sequence>
<keyword evidence="2" id="KW-1133">Transmembrane helix</keyword>
<name>A0A9P0GMF8_PHACE</name>
<dbReference type="PANTHER" id="PTHR22775:SF48">
    <property type="entry name" value="SORTING NEXIN-25"/>
    <property type="match status" value="1"/>
</dbReference>